<dbReference type="InterPro" id="IPR004843">
    <property type="entry name" value="Calcineurin-like_PHP"/>
</dbReference>
<evidence type="ECO:0000259" key="1">
    <source>
        <dbReference type="Pfam" id="PF00149"/>
    </source>
</evidence>
<organism evidence="2">
    <name type="scientific">marine sediment metagenome</name>
    <dbReference type="NCBI Taxonomy" id="412755"/>
    <lineage>
        <taxon>unclassified sequences</taxon>
        <taxon>metagenomes</taxon>
        <taxon>ecological metagenomes</taxon>
    </lineage>
</organism>
<dbReference type="EMBL" id="LAZR01028366">
    <property type="protein sequence ID" value="KKL62829.1"/>
    <property type="molecule type" value="Genomic_DNA"/>
</dbReference>
<dbReference type="Gene3D" id="3.60.21.10">
    <property type="match status" value="1"/>
</dbReference>
<dbReference type="SUPFAM" id="SSF56300">
    <property type="entry name" value="Metallo-dependent phosphatases"/>
    <property type="match status" value="1"/>
</dbReference>
<accession>A0A0F9DMD4</accession>
<reference evidence="2" key="1">
    <citation type="journal article" date="2015" name="Nature">
        <title>Complex archaea that bridge the gap between prokaryotes and eukaryotes.</title>
        <authorList>
            <person name="Spang A."/>
            <person name="Saw J.H."/>
            <person name="Jorgensen S.L."/>
            <person name="Zaremba-Niedzwiedzka K."/>
            <person name="Martijn J."/>
            <person name="Lind A.E."/>
            <person name="van Eijk R."/>
            <person name="Schleper C."/>
            <person name="Guy L."/>
            <person name="Ettema T.J."/>
        </authorList>
    </citation>
    <scope>NUCLEOTIDE SEQUENCE</scope>
</reference>
<gene>
    <name evidence="2" type="ORF">LCGC14_2181250</name>
</gene>
<dbReference type="AlphaFoldDB" id="A0A0F9DMD4"/>
<feature type="domain" description="Calcineurin-like phosphoesterase" evidence="1">
    <location>
        <begin position="9"/>
        <end position="148"/>
    </location>
</feature>
<dbReference type="InterPro" id="IPR029052">
    <property type="entry name" value="Metallo-depent_PP-like"/>
</dbReference>
<comment type="caution">
    <text evidence="2">The sequence shown here is derived from an EMBL/GenBank/DDBJ whole genome shotgun (WGS) entry which is preliminary data.</text>
</comment>
<name>A0A0F9DMD4_9ZZZZ</name>
<sequence length="167" mass="19834">MNISENTPIIGDTHFSHNNIIEYTNRPFKNYEEMNNVMVHNWNQEVLAGEDVLHVGDFSFGTKRIIKEVRERLNGKIIYLIKGNHDGRSRGFFKSIGIIIIDPFRWKNIIFSHRPIRIWYLKQINLINIHGHIHYRDSPFKNQINVSVERLNYRPVRLGKILKDHGY</sequence>
<dbReference type="GO" id="GO:0016787">
    <property type="term" value="F:hydrolase activity"/>
    <property type="evidence" value="ECO:0007669"/>
    <property type="project" value="InterPro"/>
</dbReference>
<evidence type="ECO:0000313" key="2">
    <source>
        <dbReference type="EMBL" id="KKL62829.1"/>
    </source>
</evidence>
<proteinExistence type="predicted"/>
<protein>
    <recommendedName>
        <fullName evidence="1">Calcineurin-like phosphoesterase domain-containing protein</fullName>
    </recommendedName>
</protein>
<dbReference type="Pfam" id="PF00149">
    <property type="entry name" value="Metallophos"/>
    <property type="match status" value="1"/>
</dbReference>